<name>A0A4S8QES4_9ACTN</name>
<keyword evidence="8" id="KW-1185">Reference proteome</keyword>
<evidence type="ECO:0000256" key="6">
    <source>
        <dbReference type="SAM" id="Phobius"/>
    </source>
</evidence>
<feature type="transmembrane region" description="Helical" evidence="6">
    <location>
        <begin position="119"/>
        <end position="137"/>
    </location>
</feature>
<comment type="subcellular location">
    <subcellularLocation>
        <location evidence="1">Cell membrane</location>
        <topology evidence="1">Multi-pass membrane protein</topology>
    </subcellularLocation>
</comment>
<feature type="transmembrane region" description="Helical" evidence="6">
    <location>
        <begin position="149"/>
        <end position="169"/>
    </location>
</feature>
<dbReference type="EMBL" id="STGY01000010">
    <property type="protein sequence ID" value="THV42908.1"/>
    <property type="molecule type" value="Genomic_DNA"/>
</dbReference>
<dbReference type="OrthoDB" id="3294889at2"/>
<sequence>MTTSDAARASVTEAPELLVPVQGGPADAELSEIRGTARGGLVNLVGAGVAGLGGLVVTWLVAVTLSPAEAGAFFAVTSVFLLAAAVARLGTPTGLVYWVARLRKSGRDAAIGSVLRIGLWPAAIAATACAIALFATAEMHARPDLVRLVAIFIPASVAMEALLAATRGYRQMGPTVVIDKFGRTLAQLVALGAIAMAGSASALTVTLAWSLPYIPAAIAAGWYLRRGHRATVSDPGFPDRVSARAYWGFTAPRAFAGVAQLGLQRLDIILVAALAGLGPAAVYTVATRFVIVGQLASGAVGQAVQPRAAAAMAAGESASAKRLYQESTAWIAALTWPVYLAVGIGADWYLRVFGAEYATEAARTVVWILVPAMMCSSACGVVDSILAMAGRTSWQLIDVSVSLAINVALNLTLIPLLGVVGAAIAWSAAVLVNNLIPLAQLWRTFGLHPFGALTRRVLVVTGLGFGALPLAAGLLGDVWTIAALAAAGIAWAVALLRYRRRI</sequence>
<keyword evidence="4 6" id="KW-1133">Transmembrane helix</keyword>
<gene>
    <name evidence="7" type="ORF">FAB82_03935</name>
</gene>
<evidence type="ECO:0000256" key="4">
    <source>
        <dbReference type="ARBA" id="ARBA00022989"/>
    </source>
</evidence>
<dbReference type="GO" id="GO:0005886">
    <property type="term" value="C:plasma membrane"/>
    <property type="evidence" value="ECO:0007669"/>
    <property type="project" value="UniProtKB-SubCell"/>
</dbReference>
<protein>
    <submittedName>
        <fullName evidence="7">Multi antimicrobial extrusion protein MatE</fullName>
    </submittedName>
</protein>
<feature type="transmembrane region" description="Helical" evidence="6">
    <location>
        <begin position="268"/>
        <end position="286"/>
    </location>
</feature>
<dbReference type="GO" id="GO:0015297">
    <property type="term" value="F:antiporter activity"/>
    <property type="evidence" value="ECO:0007669"/>
    <property type="project" value="InterPro"/>
</dbReference>
<proteinExistence type="predicted"/>
<evidence type="ECO:0000256" key="2">
    <source>
        <dbReference type="ARBA" id="ARBA00022475"/>
    </source>
</evidence>
<reference evidence="8" key="1">
    <citation type="submission" date="2019-04" db="EMBL/GenBank/DDBJ databases">
        <title>Nocardioides xinjiangensis sp. nov.</title>
        <authorList>
            <person name="Liu S."/>
        </authorList>
    </citation>
    <scope>NUCLEOTIDE SEQUENCE [LARGE SCALE GENOMIC DNA]</scope>
    <source>
        <strain evidence="8">18</strain>
    </source>
</reference>
<feature type="transmembrane region" description="Helical" evidence="6">
    <location>
        <begin position="365"/>
        <end position="389"/>
    </location>
</feature>
<evidence type="ECO:0000256" key="3">
    <source>
        <dbReference type="ARBA" id="ARBA00022692"/>
    </source>
</evidence>
<dbReference type="Pfam" id="PF01554">
    <property type="entry name" value="MatE"/>
    <property type="match status" value="1"/>
</dbReference>
<feature type="transmembrane region" description="Helical" evidence="6">
    <location>
        <begin position="41"/>
        <end position="65"/>
    </location>
</feature>
<evidence type="ECO:0000313" key="8">
    <source>
        <dbReference type="Proteomes" id="UP000308760"/>
    </source>
</evidence>
<dbReference type="InterPro" id="IPR050833">
    <property type="entry name" value="Poly_Biosynth_Transport"/>
</dbReference>
<feature type="transmembrane region" description="Helical" evidence="6">
    <location>
        <begin position="478"/>
        <end position="498"/>
    </location>
</feature>
<accession>A0A4S8QES4</accession>
<dbReference type="PANTHER" id="PTHR30250">
    <property type="entry name" value="PST FAMILY PREDICTED COLANIC ACID TRANSPORTER"/>
    <property type="match status" value="1"/>
</dbReference>
<evidence type="ECO:0000256" key="5">
    <source>
        <dbReference type="ARBA" id="ARBA00023136"/>
    </source>
</evidence>
<comment type="caution">
    <text evidence="7">The sequence shown here is derived from an EMBL/GenBank/DDBJ whole genome shotgun (WGS) entry which is preliminary data.</text>
</comment>
<reference evidence="7 8" key="2">
    <citation type="submission" date="2019-05" db="EMBL/GenBank/DDBJ databases">
        <title>Glycomyces buryatensis sp. nov.</title>
        <authorList>
            <person name="Nikitina E."/>
        </authorList>
    </citation>
    <scope>NUCLEOTIDE SEQUENCE [LARGE SCALE GENOMIC DNA]</scope>
    <source>
        <strain evidence="7 8">18</strain>
    </source>
</reference>
<keyword evidence="5 6" id="KW-0472">Membrane</keyword>
<feature type="transmembrane region" description="Helical" evidence="6">
    <location>
        <begin position="329"/>
        <end position="350"/>
    </location>
</feature>
<keyword evidence="2" id="KW-1003">Cell membrane</keyword>
<feature type="transmembrane region" description="Helical" evidence="6">
    <location>
        <begin position="181"/>
        <end position="200"/>
    </location>
</feature>
<dbReference type="RefSeq" id="WP_136533239.1">
    <property type="nucleotide sequence ID" value="NZ_STGY01000010.1"/>
</dbReference>
<keyword evidence="3 6" id="KW-0812">Transmembrane</keyword>
<feature type="transmembrane region" description="Helical" evidence="6">
    <location>
        <begin position="71"/>
        <end position="98"/>
    </location>
</feature>
<evidence type="ECO:0000313" key="7">
    <source>
        <dbReference type="EMBL" id="THV42908.1"/>
    </source>
</evidence>
<dbReference type="GO" id="GO:0042910">
    <property type="term" value="F:xenobiotic transmembrane transporter activity"/>
    <property type="evidence" value="ECO:0007669"/>
    <property type="project" value="InterPro"/>
</dbReference>
<dbReference type="AlphaFoldDB" id="A0A4S8QES4"/>
<dbReference type="InterPro" id="IPR002528">
    <property type="entry name" value="MATE_fam"/>
</dbReference>
<dbReference type="PANTHER" id="PTHR30250:SF11">
    <property type="entry name" value="O-ANTIGEN TRANSPORTER-RELATED"/>
    <property type="match status" value="1"/>
</dbReference>
<evidence type="ECO:0000256" key="1">
    <source>
        <dbReference type="ARBA" id="ARBA00004651"/>
    </source>
</evidence>
<dbReference type="Proteomes" id="UP000308760">
    <property type="component" value="Unassembled WGS sequence"/>
</dbReference>
<organism evidence="7 8">
    <name type="scientific">Glycomyces buryatensis</name>
    <dbReference type="NCBI Taxonomy" id="2570927"/>
    <lineage>
        <taxon>Bacteria</taxon>
        <taxon>Bacillati</taxon>
        <taxon>Actinomycetota</taxon>
        <taxon>Actinomycetes</taxon>
        <taxon>Glycomycetales</taxon>
        <taxon>Glycomycetaceae</taxon>
        <taxon>Glycomyces</taxon>
    </lineage>
</organism>